<dbReference type="PANTHER" id="PTHR46847">
    <property type="entry name" value="D-ALLOSE-BINDING PERIPLASMIC PROTEIN-RELATED"/>
    <property type="match status" value="1"/>
</dbReference>
<dbReference type="Pfam" id="PF13407">
    <property type="entry name" value="Peripla_BP_4"/>
    <property type="match status" value="1"/>
</dbReference>
<evidence type="ECO:0000256" key="2">
    <source>
        <dbReference type="ARBA" id="ARBA00007639"/>
    </source>
</evidence>
<protein>
    <submittedName>
        <fullName evidence="6">Substrate-binding domain-containing protein</fullName>
    </submittedName>
</protein>
<feature type="compositionally biased region" description="Low complexity" evidence="4">
    <location>
        <begin position="32"/>
        <end position="45"/>
    </location>
</feature>
<feature type="region of interest" description="Disordered" evidence="4">
    <location>
        <begin position="31"/>
        <end position="77"/>
    </location>
</feature>
<evidence type="ECO:0000256" key="4">
    <source>
        <dbReference type="SAM" id="MobiDB-lite"/>
    </source>
</evidence>
<evidence type="ECO:0000313" key="7">
    <source>
        <dbReference type="Proteomes" id="UP001595921"/>
    </source>
</evidence>
<dbReference type="InterPro" id="IPR025997">
    <property type="entry name" value="SBP_2_dom"/>
</dbReference>
<dbReference type="AlphaFoldDB" id="A0ABD5PI82"/>
<dbReference type="SUPFAM" id="SSF53822">
    <property type="entry name" value="Periplasmic binding protein-like I"/>
    <property type="match status" value="1"/>
</dbReference>
<proteinExistence type="inferred from homology"/>
<dbReference type="GO" id="GO:0030246">
    <property type="term" value="F:carbohydrate binding"/>
    <property type="evidence" value="ECO:0007669"/>
    <property type="project" value="UniProtKB-ARBA"/>
</dbReference>
<dbReference type="Gene3D" id="3.40.50.2300">
    <property type="match status" value="2"/>
</dbReference>
<reference evidence="6 7" key="1">
    <citation type="journal article" date="2019" name="Int. J. Syst. Evol. Microbiol.">
        <title>The Global Catalogue of Microorganisms (GCM) 10K type strain sequencing project: providing services to taxonomists for standard genome sequencing and annotation.</title>
        <authorList>
            <consortium name="The Broad Institute Genomics Platform"/>
            <consortium name="The Broad Institute Genome Sequencing Center for Infectious Disease"/>
            <person name="Wu L."/>
            <person name="Ma J."/>
        </authorList>
    </citation>
    <scope>NUCLEOTIDE SEQUENCE [LARGE SCALE GENOMIC DNA]</scope>
    <source>
        <strain evidence="6 7">CGMCC 1.12553</strain>
    </source>
</reference>
<dbReference type="Proteomes" id="UP001595921">
    <property type="component" value="Unassembled WGS sequence"/>
</dbReference>
<dbReference type="PROSITE" id="PS51257">
    <property type="entry name" value="PROKAR_LIPOPROTEIN"/>
    <property type="match status" value="1"/>
</dbReference>
<dbReference type="PANTHER" id="PTHR46847:SF1">
    <property type="entry name" value="D-ALLOSE-BINDING PERIPLASMIC PROTEIN-RELATED"/>
    <property type="match status" value="1"/>
</dbReference>
<dbReference type="InterPro" id="IPR028082">
    <property type="entry name" value="Peripla_BP_I"/>
</dbReference>
<feature type="compositionally biased region" description="Polar residues" evidence="4">
    <location>
        <begin position="47"/>
        <end position="59"/>
    </location>
</feature>
<keyword evidence="7" id="KW-1185">Reference proteome</keyword>
<feature type="domain" description="Periplasmic binding protein" evidence="5">
    <location>
        <begin position="78"/>
        <end position="337"/>
    </location>
</feature>
<accession>A0ABD5PI82</accession>
<dbReference type="InterPro" id="IPR006311">
    <property type="entry name" value="TAT_signal"/>
</dbReference>
<evidence type="ECO:0000313" key="6">
    <source>
        <dbReference type="EMBL" id="MFC4360417.1"/>
    </source>
</evidence>
<comment type="similarity">
    <text evidence="2">Belongs to the bacterial solute-binding protein 2 family.</text>
</comment>
<comment type="subcellular location">
    <subcellularLocation>
        <location evidence="1">Cell envelope</location>
    </subcellularLocation>
</comment>
<gene>
    <name evidence="6" type="ORF">ACFO0N_20925</name>
</gene>
<keyword evidence="3" id="KW-0732">Signal</keyword>
<dbReference type="PROSITE" id="PS51318">
    <property type="entry name" value="TAT"/>
    <property type="match status" value="1"/>
</dbReference>
<evidence type="ECO:0000259" key="5">
    <source>
        <dbReference type="Pfam" id="PF13407"/>
    </source>
</evidence>
<comment type="caution">
    <text evidence="6">The sequence shown here is derived from an EMBL/GenBank/DDBJ whole genome shotgun (WGS) entry which is preliminary data.</text>
</comment>
<sequence length="364" mass="38256">MTRDVDRRQFIHGGAIVSAGLLAGCTGDGDGEATTTGSGETTADGNGTASGDSDTTAGGNETAGGDETASGSGSTPSVALSVPSLEFTFFARMQNAFNEAKNQGNIADSSTFYDAGNNQSTQVSDVETAISNEVDLLMISAITAEGVINAIRQANEADIPVVAIDRNVAEGETITYVASDNVQLGQRSTELCLRFMEGSSDADSYSVVQLEGTPGASVTNERGQGFQQAVDENDSLQRLASQTGEFSTQDALSVMEDFITQYGDEIDGVFCQNDLMALGAHQALQNANMSVPITGIDGTEAWVERFSDNQYYGTLAQLPEDMVNTGIERGKAHLAGEDVEDTIVVDGLEVTQENASDYLDQYFG</sequence>
<name>A0ABD5PI82_9EURY</name>
<organism evidence="6 7">
    <name type="scientific">Halobium salinum</name>
    <dbReference type="NCBI Taxonomy" id="1364940"/>
    <lineage>
        <taxon>Archaea</taxon>
        <taxon>Methanobacteriati</taxon>
        <taxon>Methanobacteriota</taxon>
        <taxon>Stenosarchaea group</taxon>
        <taxon>Halobacteria</taxon>
        <taxon>Halobacteriales</taxon>
        <taxon>Haloferacaceae</taxon>
        <taxon>Halobium</taxon>
    </lineage>
</organism>
<dbReference type="EMBL" id="JBHSDS010000017">
    <property type="protein sequence ID" value="MFC4360417.1"/>
    <property type="molecule type" value="Genomic_DNA"/>
</dbReference>
<evidence type="ECO:0000256" key="1">
    <source>
        <dbReference type="ARBA" id="ARBA00004196"/>
    </source>
</evidence>
<evidence type="ECO:0000256" key="3">
    <source>
        <dbReference type="ARBA" id="ARBA00022729"/>
    </source>
</evidence>
<dbReference type="RefSeq" id="WP_267620576.1">
    <property type="nucleotide sequence ID" value="NZ_JAODIW010000005.1"/>
</dbReference>